<keyword evidence="3 6" id="KW-0238">DNA-binding</keyword>
<dbReference type="PROSITE" id="PS51152">
    <property type="entry name" value="NFYA_HAP2_2"/>
    <property type="match status" value="1"/>
</dbReference>
<evidence type="ECO:0000256" key="3">
    <source>
        <dbReference type="ARBA" id="ARBA00023125"/>
    </source>
</evidence>
<organism evidence="7 8">
    <name type="scientific">Bonamia ostreae</name>
    <dbReference type="NCBI Taxonomy" id="126728"/>
    <lineage>
        <taxon>Eukaryota</taxon>
        <taxon>Sar</taxon>
        <taxon>Rhizaria</taxon>
        <taxon>Endomyxa</taxon>
        <taxon>Ascetosporea</taxon>
        <taxon>Haplosporida</taxon>
        <taxon>Bonamia</taxon>
    </lineage>
</organism>
<reference evidence="7 8" key="1">
    <citation type="journal article" date="2024" name="BMC Biol.">
        <title>Comparative genomics of Ascetosporea gives new insight into the evolutionary basis for animal parasitism in Rhizaria.</title>
        <authorList>
            <person name="Hiltunen Thoren M."/>
            <person name="Onut-Brannstrom I."/>
            <person name="Alfjorden A."/>
            <person name="Peckova H."/>
            <person name="Swords F."/>
            <person name="Hooper C."/>
            <person name="Holzer A.S."/>
            <person name="Bass D."/>
            <person name="Burki F."/>
        </authorList>
    </citation>
    <scope>NUCLEOTIDE SEQUENCE [LARGE SCALE GENOMIC DNA]</scope>
    <source>
        <strain evidence="7">20-A016</strain>
    </source>
</reference>
<evidence type="ECO:0000313" key="8">
    <source>
        <dbReference type="Proteomes" id="UP001439008"/>
    </source>
</evidence>
<comment type="function">
    <text evidence="6">Component of the sequence-specific heterotrimeric transcription factor (NF-Y) which specifically recognizes a 5'-CCAAT-3' box motif found in the promoters of its target genes.</text>
</comment>
<keyword evidence="4 6" id="KW-0804">Transcription</keyword>
<evidence type="ECO:0000256" key="6">
    <source>
        <dbReference type="RuleBase" id="RU367155"/>
    </source>
</evidence>
<evidence type="ECO:0000256" key="5">
    <source>
        <dbReference type="ARBA" id="ARBA00023242"/>
    </source>
</evidence>
<dbReference type="Pfam" id="PF02045">
    <property type="entry name" value="CBFB_NFYA"/>
    <property type="match status" value="1"/>
</dbReference>
<evidence type="ECO:0000313" key="7">
    <source>
        <dbReference type="EMBL" id="MES1918631.1"/>
    </source>
</evidence>
<name>A0ABV2AG47_9EUKA</name>
<dbReference type="Proteomes" id="UP001439008">
    <property type="component" value="Unassembled WGS sequence"/>
</dbReference>
<evidence type="ECO:0000256" key="1">
    <source>
        <dbReference type="ARBA" id="ARBA00004123"/>
    </source>
</evidence>
<dbReference type="InterPro" id="IPR001289">
    <property type="entry name" value="NFYA"/>
</dbReference>
<dbReference type="Gene3D" id="6.10.250.2430">
    <property type="match status" value="1"/>
</dbReference>
<accession>A0ABV2AG47</accession>
<gene>
    <name evidence="7" type="ORF">MHBO_000573</name>
</gene>
<keyword evidence="5 6" id="KW-0539">Nucleus</keyword>
<proteinExistence type="inferred from homology"/>
<keyword evidence="8" id="KW-1185">Reference proteome</keyword>
<evidence type="ECO:0000256" key="4">
    <source>
        <dbReference type="ARBA" id="ARBA00023163"/>
    </source>
</evidence>
<dbReference type="EMBL" id="JBDODL010000097">
    <property type="protein sequence ID" value="MES1918631.1"/>
    <property type="molecule type" value="Genomic_DNA"/>
</dbReference>
<comment type="subunit">
    <text evidence="6">Heterotrimer.</text>
</comment>
<comment type="subcellular location">
    <subcellularLocation>
        <location evidence="1 6">Nucleus</location>
    </subcellularLocation>
</comment>
<dbReference type="SMART" id="SM00521">
    <property type="entry name" value="CBF"/>
    <property type="match status" value="1"/>
</dbReference>
<sequence>MTDFNTILIEDEKEVKIDEFNPIDFLFEQTKPENAEGTKDLSAKSVAVNPKQYRRILLRRQWRDKFYKRRKIIKQSRRKENALNRSRDKTGMFLQKKSGPVEIDQLLLDTKNSEQ</sequence>
<keyword evidence="2 6" id="KW-0805">Transcription regulation</keyword>
<comment type="similarity">
    <text evidence="6">Belongs to the NFYA/HAP2 subunit family.</text>
</comment>
<evidence type="ECO:0000256" key="2">
    <source>
        <dbReference type="ARBA" id="ARBA00023015"/>
    </source>
</evidence>
<protein>
    <recommendedName>
        <fullName evidence="6">Nuclear transcription factor Y subunit</fullName>
    </recommendedName>
</protein>
<comment type="caution">
    <text evidence="7">The sequence shown here is derived from an EMBL/GenBank/DDBJ whole genome shotgun (WGS) entry which is preliminary data.</text>
</comment>